<dbReference type="FunCoup" id="A0A2K2D6E0">
    <property type="interactions" value="39"/>
</dbReference>
<dbReference type="Gramene" id="PNT69852">
    <property type="protein sequence ID" value="PNT69852"/>
    <property type="gene ID" value="BRADI_2g01330v3"/>
</dbReference>
<feature type="region of interest" description="Disordered" evidence="1">
    <location>
        <begin position="990"/>
        <end position="1072"/>
    </location>
</feature>
<feature type="region of interest" description="Disordered" evidence="1">
    <location>
        <begin position="591"/>
        <end position="625"/>
    </location>
</feature>
<feature type="compositionally biased region" description="Pro residues" evidence="1">
    <location>
        <begin position="33"/>
        <end position="47"/>
    </location>
</feature>
<dbReference type="GO" id="GO:0006357">
    <property type="term" value="P:regulation of transcription by RNA polymerase II"/>
    <property type="evidence" value="ECO:0000318"/>
    <property type="project" value="GO_Central"/>
</dbReference>
<feature type="region of interest" description="Disordered" evidence="1">
    <location>
        <begin position="274"/>
        <end position="294"/>
    </location>
</feature>
<feature type="region of interest" description="Disordered" evidence="1">
    <location>
        <begin position="939"/>
        <end position="958"/>
    </location>
</feature>
<feature type="region of interest" description="Disordered" evidence="1">
    <location>
        <begin position="1"/>
        <end position="70"/>
    </location>
</feature>
<evidence type="ECO:0000313" key="3">
    <source>
        <dbReference type="EMBL" id="PNT69852.1"/>
    </source>
</evidence>
<evidence type="ECO:0000256" key="1">
    <source>
        <dbReference type="SAM" id="MobiDB-lite"/>
    </source>
</evidence>
<feature type="compositionally biased region" description="Polar residues" evidence="1">
    <location>
        <begin position="1000"/>
        <end position="1009"/>
    </location>
</feature>
<feature type="compositionally biased region" description="Basic and acidic residues" evidence="1">
    <location>
        <begin position="603"/>
        <end position="612"/>
    </location>
</feature>
<dbReference type="PANTHER" id="PTHR13526:SF20">
    <property type="entry name" value="OS01G0117800 PROTEIN"/>
    <property type="match status" value="1"/>
</dbReference>
<dbReference type="GO" id="GO:0000124">
    <property type="term" value="C:SAGA complex"/>
    <property type="evidence" value="ECO:0000318"/>
    <property type="project" value="GO_Central"/>
</dbReference>
<reference evidence="4" key="3">
    <citation type="submission" date="2018-08" db="UniProtKB">
        <authorList>
            <consortium name="EnsemblPlants"/>
        </authorList>
    </citation>
    <scope>IDENTIFICATION</scope>
    <source>
        <strain evidence="4">cv. Bd21</strain>
    </source>
</reference>
<sequence>MVVSFKLSRRGRRFYPPPPSSTSPAAAADDDPPPPVGPPLPPPPPPRDAAAAGPGLGGGSSADRWVLQDGNGTDSVDLDLEPSFALNLFPDGYSIGELDKGMFLFLIGDDPEKKPYNKAAKALLSDIEYGCLPHDILHGISCKFRNGTVLCEVRDYRTFLSKDSSWTYHDQLIAESTIINALQPRLNLDPTPCIEKLYNSAVKKIDLGLNKGRQQTRATSLLNTSINHPEKCKRKEWDACDGAALCIDNSDIEILPIGIYSSPVNCPSSPQVNNAKSTVMSDPENTAQRSSTVMNSPALCGRIQGASSSTARGNFLQSHEHRVEVAAVQVDHRNEQSLRETVLSQKRKESSSLPCERKTSNKSPRLSSRSSSGHFEKSIGTLNKEGLKLGSPKELPVEVKVGHIIGNKDMIVHPQKPFSVISTSHPLASLDKKNPCLEKSSEKQGSQEELPVEVKVHQIMGEKDMAGYEQKPISMIPTNHPLPSLNRNNPCLEKATEKAKLGSQQELQAEVKIDQKIGKKDMGGQKNEPFSVLPTNRLRPSLDINSLRAEKISEKVHSSASSQIRMNEIHLVSIVDLENHGVVELGGGATTSVTSCSASSRKAASEPHKASKEPQPTGSERKVSGTCTISLNEQTDFEEKRQKKADIQVTRPCKDGNSVEPGVTDGASSQLGISPDIELCIEHPLCTMEPDIEKILSEVIVTTQRCCFVQLLYLEFPFQVGPFFLKLMRQIQKLFQSMFTCLVHYSLCRHGLNGNAAKIDDMEKMRQLSSCSPSHLFRYGSAQGSSDAREEITSCYRTGRPKSIRNVRRFVFHRVQYFCKGIVDESHYILCLLESESLDDHQITVETIFGHEHIHIATLPTYDQANKFVDQFILLMKRDGYTLCNAPVCIGFSDLRQQSEDNSHLSYLSGEYPQYQGFSPCVAKSVVINESKDTGFTFQKRPPDEHANHLQQGNQQWGLPGAHANVLQQGLQQWGLPDVHANVVQQGSQQWGLPDVHPNAPQQGSQQWGLQDVHPNAPQQGSQQWGPPDVRPNAPPQGSQQRGPPDVCPNAPQQGTQQWGLPDVHPNVPCQGSQQSWLPDVHANVMHQGSQQWRWLANVYANVMHQGSSQQWGQPNVHANVMHQGISHQWGLPGVHANVVHQGNQQWSLPDMHANALHQGQGCSQQWAPPVQSQTLARANAFQHLNPSHPVEQQCNSRVLQDQRLSFATGAYSMGQGQHLHVQPSQEVGMGMDQHFQRRHLIPGFCERYATSTGNYGQWHQAPPQLDGRMQQWALQDFGRLISSLPPMHAGRSMMSSAPQQHPAGGPQMSLSATGSGYGSLTSTQFHHSLAPPGYQHPSHGIC</sequence>
<dbReference type="EnsemblPlants" id="PNT69852">
    <property type="protein sequence ID" value="PNT69852"/>
    <property type="gene ID" value="BRADI_2g01330v3"/>
</dbReference>
<feature type="region of interest" description="Disordered" evidence="1">
    <location>
        <begin position="336"/>
        <end position="377"/>
    </location>
</feature>
<feature type="region of interest" description="Disordered" evidence="1">
    <location>
        <begin position="1289"/>
        <end position="1318"/>
    </location>
</feature>
<gene>
    <name evidence="4" type="primary">LOC100843036</name>
    <name evidence="3" type="ORF">BRADI_2g01330v3</name>
</gene>
<dbReference type="OrthoDB" id="1932706at2759"/>
<dbReference type="Pfam" id="PF12090">
    <property type="entry name" value="Spt20_SEP"/>
    <property type="match status" value="1"/>
</dbReference>
<feature type="compositionally biased region" description="Low complexity" evidence="1">
    <location>
        <begin position="591"/>
        <end position="600"/>
    </location>
</feature>
<name>A0A2K2D6E0_BRADI</name>
<dbReference type="PANTHER" id="PTHR13526">
    <property type="entry name" value="TRANSCRIPTION FACTOR SPT20 HOMOLOG"/>
    <property type="match status" value="1"/>
</dbReference>
<feature type="compositionally biased region" description="Polar residues" evidence="1">
    <location>
        <begin position="1309"/>
        <end position="1318"/>
    </location>
</feature>
<organism evidence="3">
    <name type="scientific">Brachypodium distachyon</name>
    <name type="common">Purple false brome</name>
    <name type="synonym">Trachynia distachya</name>
    <dbReference type="NCBI Taxonomy" id="15368"/>
    <lineage>
        <taxon>Eukaryota</taxon>
        <taxon>Viridiplantae</taxon>
        <taxon>Streptophyta</taxon>
        <taxon>Embryophyta</taxon>
        <taxon>Tracheophyta</taxon>
        <taxon>Spermatophyta</taxon>
        <taxon>Magnoliopsida</taxon>
        <taxon>Liliopsida</taxon>
        <taxon>Poales</taxon>
        <taxon>Poaceae</taxon>
        <taxon>BOP clade</taxon>
        <taxon>Pooideae</taxon>
        <taxon>Stipodae</taxon>
        <taxon>Brachypodieae</taxon>
        <taxon>Brachypodium</taxon>
    </lineage>
</organism>
<feature type="region of interest" description="Disordered" evidence="1">
    <location>
        <begin position="516"/>
        <end position="536"/>
    </location>
</feature>
<reference evidence="3 4" key="1">
    <citation type="journal article" date="2010" name="Nature">
        <title>Genome sequencing and analysis of the model grass Brachypodium distachyon.</title>
        <authorList>
            <consortium name="International Brachypodium Initiative"/>
        </authorList>
    </citation>
    <scope>NUCLEOTIDE SEQUENCE [LARGE SCALE GENOMIC DNA]</scope>
    <source>
        <strain evidence="3 4">Bd21</strain>
    </source>
</reference>
<dbReference type="InterPro" id="IPR046468">
    <property type="entry name" value="Spt20-like_SEP"/>
</dbReference>
<dbReference type="InterPro" id="IPR021950">
    <property type="entry name" value="Spt20"/>
</dbReference>
<feature type="compositionally biased region" description="Low complexity" evidence="1">
    <location>
        <begin position="361"/>
        <end position="372"/>
    </location>
</feature>
<feature type="compositionally biased region" description="Basic and acidic residues" evidence="1">
    <location>
        <begin position="346"/>
        <end position="359"/>
    </location>
</feature>
<evidence type="ECO:0000313" key="5">
    <source>
        <dbReference type="Proteomes" id="UP000008810"/>
    </source>
</evidence>
<dbReference type="ExpressionAtlas" id="A0A2K2D6E0">
    <property type="expression patterns" value="baseline and differential"/>
</dbReference>
<keyword evidence="5" id="KW-1185">Reference proteome</keyword>
<reference evidence="3" key="2">
    <citation type="submission" date="2017-06" db="EMBL/GenBank/DDBJ databases">
        <title>WGS assembly of Brachypodium distachyon.</title>
        <authorList>
            <consortium name="The International Brachypodium Initiative"/>
            <person name="Lucas S."/>
            <person name="Harmon-Smith M."/>
            <person name="Lail K."/>
            <person name="Tice H."/>
            <person name="Grimwood J."/>
            <person name="Bruce D."/>
            <person name="Barry K."/>
            <person name="Shu S."/>
            <person name="Lindquist E."/>
            <person name="Wang M."/>
            <person name="Pitluck S."/>
            <person name="Vogel J.P."/>
            <person name="Garvin D.F."/>
            <person name="Mockler T.C."/>
            <person name="Schmutz J."/>
            <person name="Rokhsar D."/>
            <person name="Bevan M.W."/>
        </authorList>
    </citation>
    <scope>NUCLEOTIDE SEQUENCE</scope>
    <source>
        <strain evidence="3">Bd21</strain>
    </source>
</reference>
<accession>A0A2K2D6E0</accession>
<feature type="domain" description="Spt20-like SEP" evidence="2">
    <location>
        <begin position="81"/>
        <end position="162"/>
    </location>
</feature>
<protein>
    <recommendedName>
        <fullName evidence="2">Spt20-like SEP domain-containing protein</fullName>
    </recommendedName>
</protein>
<evidence type="ECO:0000259" key="2">
    <source>
        <dbReference type="Pfam" id="PF12090"/>
    </source>
</evidence>
<dbReference type="GO" id="GO:0003712">
    <property type="term" value="F:transcription coregulator activity"/>
    <property type="evidence" value="ECO:0000318"/>
    <property type="project" value="GO_Central"/>
</dbReference>
<evidence type="ECO:0000313" key="4">
    <source>
        <dbReference type="EnsemblPlants" id="PNT69852"/>
    </source>
</evidence>
<proteinExistence type="predicted"/>
<dbReference type="Proteomes" id="UP000008810">
    <property type="component" value="Chromosome 2"/>
</dbReference>
<dbReference type="STRING" id="15368.A0A2K2D6E0"/>
<dbReference type="EMBL" id="CM000881">
    <property type="protein sequence ID" value="PNT69852.1"/>
    <property type="molecule type" value="Genomic_DNA"/>
</dbReference>